<keyword evidence="5" id="KW-1185">Reference proteome</keyword>
<proteinExistence type="inferred from homology"/>
<comment type="similarity">
    <text evidence="1">Belongs to the 'GDXG' lipolytic enzyme family.</text>
</comment>
<dbReference type="AlphaFoldDB" id="A0AAN9K3B4"/>
<dbReference type="EMBL" id="JAYKXN010000002">
    <property type="protein sequence ID" value="KAK7308827.1"/>
    <property type="molecule type" value="Genomic_DNA"/>
</dbReference>
<dbReference type="InterPro" id="IPR013094">
    <property type="entry name" value="AB_hydrolase_3"/>
</dbReference>
<dbReference type="GO" id="GO:0016787">
    <property type="term" value="F:hydrolase activity"/>
    <property type="evidence" value="ECO:0007669"/>
    <property type="project" value="InterPro"/>
</dbReference>
<feature type="domain" description="Alpha/beta hydrolase fold-3" evidence="2">
    <location>
        <begin position="90"/>
        <end position="308"/>
    </location>
</feature>
<dbReference type="EMBL" id="JAYKXN010000002">
    <property type="protein sequence ID" value="KAK7308829.1"/>
    <property type="molecule type" value="Genomic_DNA"/>
</dbReference>
<dbReference type="SUPFAM" id="SSF53474">
    <property type="entry name" value="alpha/beta-Hydrolases"/>
    <property type="match status" value="1"/>
</dbReference>
<organism evidence="3 5">
    <name type="scientific">Clitoria ternatea</name>
    <name type="common">Butterfly pea</name>
    <dbReference type="NCBI Taxonomy" id="43366"/>
    <lineage>
        <taxon>Eukaryota</taxon>
        <taxon>Viridiplantae</taxon>
        <taxon>Streptophyta</taxon>
        <taxon>Embryophyta</taxon>
        <taxon>Tracheophyta</taxon>
        <taxon>Spermatophyta</taxon>
        <taxon>Magnoliopsida</taxon>
        <taxon>eudicotyledons</taxon>
        <taxon>Gunneridae</taxon>
        <taxon>Pentapetalae</taxon>
        <taxon>rosids</taxon>
        <taxon>fabids</taxon>
        <taxon>Fabales</taxon>
        <taxon>Fabaceae</taxon>
        <taxon>Papilionoideae</taxon>
        <taxon>50 kb inversion clade</taxon>
        <taxon>NPAAA clade</taxon>
        <taxon>indigoferoid/millettioid clade</taxon>
        <taxon>Phaseoleae</taxon>
        <taxon>Clitoria</taxon>
    </lineage>
</organism>
<evidence type="ECO:0000256" key="1">
    <source>
        <dbReference type="ARBA" id="ARBA00010515"/>
    </source>
</evidence>
<sequence>MDSIYTPTATAAPNTKEITMEIPTFLRIYKDGTIERLQESPMVPPTLEDPTTATSSKDVVISNNPLISARLYLPKLTPTHENNLNKVPILVYFHGGGFFFESAFSQLHHKYTNLFVSVTHVLVVSVEYRLAPETPLPAAYDDCWEALKWVARNKTEAWLMKHGDLNRVFIGGDSAGANIVHSMAMRAGVEALPCGVKVYGAFVSHPYFYGSKAIGSEAVAGHEESVSFVVWNFVYPSAPGGVDNPMINPLVHGASGLAGIGCCKLLVCTAERDELRDRAILYYEAVKESGWQGEVELFQVEDEDHVFHIHHPQTENAFKMLKRFADFLRN</sequence>
<comment type="caution">
    <text evidence="3">The sequence shown here is derived from an EMBL/GenBank/DDBJ whole genome shotgun (WGS) entry which is preliminary data.</text>
</comment>
<evidence type="ECO:0000313" key="4">
    <source>
        <dbReference type="EMBL" id="KAK7308829.1"/>
    </source>
</evidence>
<reference evidence="3 5" key="1">
    <citation type="submission" date="2024-01" db="EMBL/GenBank/DDBJ databases">
        <title>The genomes of 5 underutilized Papilionoideae crops provide insights into root nodulation and disease resistance.</title>
        <authorList>
            <person name="Yuan L."/>
        </authorList>
    </citation>
    <scope>NUCLEOTIDE SEQUENCE [LARGE SCALE GENOMIC DNA]</scope>
    <source>
        <strain evidence="3">LY-2023</strain>
        <tissue evidence="3">Leaf</tissue>
    </source>
</reference>
<dbReference type="PANTHER" id="PTHR23024:SF551">
    <property type="entry name" value="2-HYDROXYISOFLAVANONE DEHYDRATASE-LIKE"/>
    <property type="match status" value="1"/>
</dbReference>
<dbReference type="InterPro" id="IPR029058">
    <property type="entry name" value="AB_hydrolase_fold"/>
</dbReference>
<name>A0AAN9K3B4_CLITE</name>
<evidence type="ECO:0000259" key="2">
    <source>
        <dbReference type="Pfam" id="PF07859"/>
    </source>
</evidence>
<gene>
    <name evidence="3" type="ORF">RJT34_05090</name>
    <name evidence="4" type="ORF">RJT34_05092</name>
</gene>
<dbReference type="Pfam" id="PF07859">
    <property type="entry name" value="Abhydrolase_3"/>
    <property type="match status" value="1"/>
</dbReference>
<dbReference type="PANTHER" id="PTHR23024">
    <property type="entry name" value="ARYLACETAMIDE DEACETYLASE"/>
    <property type="match status" value="1"/>
</dbReference>
<dbReference type="InterPro" id="IPR050466">
    <property type="entry name" value="Carboxylest/Gibb_receptor"/>
</dbReference>
<protein>
    <recommendedName>
        <fullName evidence="2">Alpha/beta hydrolase fold-3 domain-containing protein</fullName>
    </recommendedName>
</protein>
<evidence type="ECO:0000313" key="5">
    <source>
        <dbReference type="Proteomes" id="UP001359559"/>
    </source>
</evidence>
<evidence type="ECO:0000313" key="3">
    <source>
        <dbReference type="EMBL" id="KAK7308827.1"/>
    </source>
</evidence>
<dbReference type="Proteomes" id="UP001359559">
    <property type="component" value="Unassembled WGS sequence"/>
</dbReference>
<dbReference type="Gene3D" id="3.40.50.1820">
    <property type="entry name" value="alpha/beta hydrolase"/>
    <property type="match status" value="1"/>
</dbReference>
<accession>A0AAN9K3B4</accession>